<feature type="compositionally biased region" description="Low complexity" evidence="1">
    <location>
        <begin position="379"/>
        <end position="395"/>
    </location>
</feature>
<evidence type="ECO:0000313" key="5">
    <source>
        <dbReference type="Proteomes" id="UP001061361"/>
    </source>
</evidence>
<dbReference type="Proteomes" id="UP001061361">
    <property type="component" value="Chromosome"/>
</dbReference>
<dbReference type="Gene3D" id="1.10.101.10">
    <property type="entry name" value="PGBD-like superfamily/PGBD"/>
    <property type="match status" value="1"/>
</dbReference>
<dbReference type="EMBL" id="AP026708">
    <property type="protein sequence ID" value="BDQ34614.1"/>
    <property type="molecule type" value="Genomic_DNA"/>
</dbReference>
<dbReference type="PANTHER" id="PTHR48125">
    <property type="entry name" value="LP07818P1"/>
    <property type="match status" value="1"/>
</dbReference>
<sequence length="469" mass="49548">MKKTYAILALFALVLTAAAAVALNQKTEEAPPDAMYAVAVAADEIMNNGANQLAQLSPQARQALQADTFTYQGFGPGVVNLQSYDVGSNGDNSRLLYTRIQFTDAWRRASHTRVYLDYTMGNNQFTVTRAGMKVVEPETPRVALFFVPTEKVTAAGQAIYEDWTTLFNFALDNAVRPGQGTERAQHYGFIFCLDRLASDAKFYPVVSRKRNERQTDNSIAKTAGLNFDGWQVAVIAGRLELGSGRKFYVNVMYSPGSFAENGGSTRKVASYDSSTMILTSELPDPAQSVPQAVPATGPVQSAAPAPQAAPAPAMAPAPQPQAAPAPALAPPPPAPTPAPALAPPPPAATLAPALAPPPPAATAPAPQQAPALAPPPPGMAQAPAATPAQTQPAQGPLERGMAFLNPVFPDDVAIIQTRLKELGHYGGPIDRTFGPFTKKALDNFAVKYGFPKGQWSLGLQKTLFKGSGL</sequence>
<feature type="chain" id="PRO_5047317155" description="Peptidoglycan binding-like domain-containing protein" evidence="2">
    <location>
        <begin position="23"/>
        <end position="469"/>
    </location>
</feature>
<dbReference type="InterPro" id="IPR036366">
    <property type="entry name" value="PGBDSf"/>
</dbReference>
<proteinExistence type="predicted"/>
<feature type="region of interest" description="Disordered" evidence="1">
    <location>
        <begin position="285"/>
        <end position="395"/>
    </location>
</feature>
<dbReference type="InterPro" id="IPR002477">
    <property type="entry name" value="Peptidoglycan-bd-like"/>
</dbReference>
<evidence type="ECO:0000313" key="4">
    <source>
        <dbReference type="EMBL" id="BDQ34614.1"/>
    </source>
</evidence>
<feature type="domain" description="Peptidoglycan binding-like" evidence="3">
    <location>
        <begin position="410"/>
        <end position="444"/>
    </location>
</feature>
<evidence type="ECO:0000256" key="1">
    <source>
        <dbReference type="SAM" id="MobiDB-lite"/>
    </source>
</evidence>
<name>A0ABN6RU45_9BACT</name>
<dbReference type="SUPFAM" id="SSF47090">
    <property type="entry name" value="PGBD-like"/>
    <property type="match status" value="1"/>
</dbReference>
<keyword evidence="5" id="KW-1185">Reference proteome</keyword>
<evidence type="ECO:0000259" key="3">
    <source>
        <dbReference type="Pfam" id="PF01471"/>
    </source>
</evidence>
<keyword evidence="2" id="KW-0732">Signal</keyword>
<feature type="compositionally biased region" description="Pro residues" evidence="1">
    <location>
        <begin position="307"/>
        <end position="347"/>
    </location>
</feature>
<dbReference type="InterPro" id="IPR036365">
    <property type="entry name" value="PGBD-like_sf"/>
</dbReference>
<dbReference type="PANTHER" id="PTHR48125:SF10">
    <property type="entry name" value="OS12G0136300 PROTEIN"/>
    <property type="match status" value="1"/>
</dbReference>
<protein>
    <recommendedName>
        <fullName evidence="3">Peptidoglycan binding-like domain-containing protein</fullName>
    </recommendedName>
</protein>
<dbReference type="Pfam" id="PF01471">
    <property type="entry name" value="PG_binding_1"/>
    <property type="match status" value="1"/>
</dbReference>
<reference evidence="4" key="1">
    <citation type="submission" date="2022-08" db="EMBL/GenBank/DDBJ databases">
        <title>Genome Sequence of the sulphate-reducing bacterium, Pseudodesulfovibrio portus JCM14722.</title>
        <authorList>
            <person name="Kondo R."/>
            <person name="Kataoka T."/>
        </authorList>
    </citation>
    <scope>NUCLEOTIDE SEQUENCE</scope>
    <source>
        <strain evidence="4">JCM 14722</strain>
    </source>
</reference>
<feature type="signal peptide" evidence="2">
    <location>
        <begin position="1"/>
        <end position="22"/>
    </location>
</feature>
<evidence type="ECO:0000256" key="2">
    <source>
        <dbReference type="SAM" id="SignalP"/>
    </source>
</evidence>
<gene>
    <name evidence="4" type="ORF">JCM14722_21560</name>
</gene>
<accession>A0ABN6RU45</accession>
<dbReference type="RefSeq" id="WP_264981513.1">
    <property type="nucleotide sequence ID" value="NZ_AP026708.1"/>
</dbReference>
<organism evidence="4 5">
    <name type="scientific">Pseudodesulfovibrio portus</name>
    <dbReference type="NCBI Taxonomy" id="231439"/>
    <lineage>
        <taxon>Bacteria</taxon>
        <taxon>Pseudomonadati</taxon>
        <taxon>Thermodesulfobacteriota</taxon>
        <taxon>Desulfovibrionia</taxon>
        <taxon>Desulfovibrionales</taxon>
        <taxon>Desulfovibrionaceae</taxon>
    </lineage>
</organism>
<feature type="compositionally biased region" description="Low complexity" evidence="1">
    <location>
        <begin position="362"/>
        <end position="371"/>
    </location>
</feature>